<evidence type="ECO:0000259" key="1">
    <source>
        <dbReference type="SMART" id="SM00849"/>
    </source>
</evidence>
<dbReference type="STRING" id="706587.Desti_1573"/>
<dbReference type="eggNOG" id="COG1235">
    <property type="taxonomic scope" value="Bacteria"/>
</dbReference>
<dbReference type="Proteomes" id="UP000006055">
    <property type="component" value="Chromosome"/>
</dbReference>
<dbReference type="CDD" id="cd07715">
    <property type="entry name" value="TaR3-like_MBL-fold"/>
    <property type="match status" value="1"/>
</dbReference>
<dbReference type="KEGG" id="dti:Desti_1573"/>
<dbReference type="PANTHER" id="PTHR42663:SF4">
    <property type="entry name" value="SLL1036 PROTEIN"/>
    <property type="match status" value="1"/>
</dbReference>
<dbReference type="PANTHER" id="PTHR42663">
    <property type="entry name" value="HYDROLASE C777.06C-RELATED-RELATED"/>
    <property type="match status" value="1"/>
</dbReference>
<dbReference type="Gene3D" id="3.60.15.10">
    <property type="entry name" value="Ribonuclease Z/Hydroxyacylglutathione hydrolase-like"/>
    <property type="match status" value="1"/>
</dbReference>
<proteinExistence type="predicted"/>
<evidence type="ECO:0000313" key="2">
    <source>
        <dbReference type="EMBL" id="AFM24284.1"/>
    </source>
</evidence>
<dbReference type="Pfam" id="PF12706">
    <property type="entry name" value="Lactamase_B_2"/>
    <property type="match status" value="1"/>
</dbReference>
<dbReference type="OrthoDB" id="9803916at2"/>
<reference evidence="3" key="1">
    <citation type="submission" date="2012-06" db="EMBL/GenBank/DDBJ databases">
        <title>Complete sequence of chromosome of Desulfomonile tiedjei DSM 6799.</title>
        <authorList>
            <person name="Lucas S."/>
            <person name="Copeland A."/>
            <person name="Lapidus A."/>
            <person name="Glavina del Rio T."/>
            <person name="Dalin E."/>
            <person name="Tice H."/>
            <person name="Bruce D."/>
            <person name="Goodwin L."/>
            <person name="Pitluck S."/>
            <person name="Peters L."/>
            <person name="Ovchinnikova G."/>
            <person name="Zeytun A."/>
            <person name="Lu M."/>
            <person name="Kyrpides N."/>
            <person name="Mavromatis K."/>
            <person name="Ivanova N."/>
            <person name="Brettin T."/>
            <person name="Detter J.C."/>
            <person name="Han C."/>
            <person name="Larimer F."/>
            <person name="Land M."/>
            <person name="Hauser L."/>
            <person name="Markowitz V."/>
            <person name="Cheng J.-F."/>
            <person name="Hugenholtz P."/>
            <person name="Woyke T."/>
            <person name="Wu D."/>
            <person name="Spring S."/>
            <person name="Schroeder M."/>
            <person name="Brambilla E."/>
            <person name="Klenk H.-P."/>
            <person name="Eisen J.A."/>
        </authorList>
    </citation>
    <scope>NUCLEOTIDE SEQUENCE [LARGE SCALE GENOMIC DNA]</scope>
    <source>
        <strain evidence="3">ATCC 49306 / DSM 6799 / DCB-1</strain>
    </source>
</reference>
<dbReference type="InterPro" id="IPR036866">
    <property type="entry name" value="RibonucZ/Hydroxyglut_hydro"/>
</dbReference>
<protein>
    <submittedName>
        <fullName evidence="2">Metal-dependent hydrolase, beta-lactamase superfamily I</fullName>
    </submittedName>
</protein>
<dbReference type="SMART" id="SM00849">
    <property type="entry name" value="Lactamase_B"/>
    <property type="match status" value="1"/>
</dbReference>
<name>I4C3Z3_DESTA</name>
<dbReference type="AlphaFoldDB" id="I4C3Z3"/>
<feature type="domain" description="Metallo-beta-lactamase" evidence="1">
    <location>
        <begin position="25"/>
        <end position="236"/>
    </location>
</feature>
<dbReference type="InterPro" id="IPR001279">
    <property type="entry name" value="Metallo-B-lactamas"/>
</dbReference>
<accession>I4C3Z3</accession>
<sequence length="277" mass="31306">MFIKFWGVHGSLPRPGPTTLKFGGNTACVEVRCDKTLIIFDAGTGIRELGEAMCKSFRTTPRKICGHIFFSHLHWDHVQGFPFFAPAFTNGNEFHLYGGKDLSSTIHRIMREQMDYPNFPVRLDELAAMLTFHNLDPGEQVSIDGALVQAERLNHPGGSFGYRLEFCSKTVVYASDTEHMEGIHPEMLKLAADADILIYDSMFTPEQYLGLWDDISRQSWGHSTWEAAVELAVAARVKRLILFHHGNSDDLVEEIERKAQQKFPNSQAAYEGLEIEL</sequence>
<dbReference type="HOGENOM" id="CLU_031317_1_0_7"/>
<dbReference type="GO" id="GO:0016787">
    <property type="term" value="F:hydrolase activity"/>
    <property type="evidence" value="ECO:0007669"/>
    <property type="project" value="UniProtKB-KW"/>
</dbReference>
<keyword evidence="2" id="KW-0378">Hydrolase</keyword>
<keyword evidence="3" id="KW-1185">Reference proteome</keyword>
<dbReference type="EMBL" id="CP003360">
    <property type="protein sequence ID" value="AFM24284.1"/>
    <property type="molecule type" value="Genomic_DNA"/>
</dbReference>
<organism evidence="2 3">
    <name type="scientific">Desulfomonile tiedjei (strain ATCC 49306 / DSM 6799 / DCB-1)</name>
    <dbReference type="NCBI Taxonomy" id="706587"/>
    <lineage>
        <taxon>Bacteria</taxon>
        <taxon>Pseudomonadati</taxon>
        <taxon>Thermodesulfobacteriota</taxon>
        <taxon>Desulfomonilia</taxon>
        <taxon>Desulfomonilales</taxon>
        <taxon>Desulfomonilaceae</taxon>
        <taxon>Desulfomonile</taxon>
    </lineage>
</organism>
<gene>
    <name evidence="2" type="ordered locus">Desti_1573</name>
</gene>
<evidence type="ECO:0000313" key="3">
    <source>
        <dbReference type="Proteomes" id="UP000006055"/>
    </source>
</evidence>
<dbReference type="RefSeq" id="WP_014809432.1">
    <property type="nucleotide sequence ID" value="NC_018025.1"/>
</dbReference>
<dbReference type="SUPFAM" id="SSF56281">
    <property type="entry name" value="Metallo-hydrolase/oxidoreductase"/>
    <property type="match status" value="1"/>
</dbReference>